<comment type="caution">
    <text evidence="1">The sequence shown here is derived from an EMBL/GenBank/DDBJ whole genome shotgun (WGS) entry which is preliminary data.</text>
</comment>
<organism evidence="1 2">
    <name type="scientific">Pleurodeles waltl</name>
    <name type="common">Iberian ribbed newt</name>
    <dbReference type="NCBI Taxonomy" id="8319"/>
    <lineage>
        <taxon>Eukaryota</taxon>
        <taxon>Metazoa</taxon>
        <taxon>Chordata</taxon>
        <taxon>Craniata</taxon>
        <taxon>Vertebrata</taxon>
        <taxon>Euteleostomi</taxon>
        <taxon>Amphibia</taxon>
        <taxon>Batrachia</taxon>
        <taxon>Caudata</taxon>
        <taxon>Salamandroidea</taxon>
        <taxon>Salamandridae</taxon>
        <taxon>Pleurodelinae</taxon>
        <taxon>Pleurodeles</taxon>
    </lineage>
</organism>
<dbReference type="AlphaFoldDB" id="A0AAV7R7W1"/>
<proteinExistence type="predicted"/>
<gene>
    <name evidence="1" type="ORF">NDU88_001196</name>
</gene>
<protein>
    <submittedName>
        <fullName evidence="1">Uncharacterized protein</fullName>
    </submittedName>
</protein>
<keyword evidence="2" id="KW-1185">Reference proteome</keyword>
<reference evidence="1" key="1">
    <citation type="journal article" date="2022" name="bioRxiv">
        <title>Sequencing and chromosome-scale assembly of the giantPleurodeles waltlgenome.</title>
        <authorList>
            <person name="Brown T."/>
            <person name="Elewa A."/>
            <person name="Iarovenko S."/>
            <person name="Subramanian E."/>
            <person name="Araus A.J."/>
            <person name="Petzold A."/>
            <person name="Susuki M."/>
            <person name="Suzuki K.-i.T."/>
            <person name="Hayashi T."/>
            <person name="Toyoda A."/>
            <person name="Oliveira C."/>
            <person name="Osipova E."/>
            <person name="Leigh N.D."/>
            <person name="Simon A."/>
            <person name="Yun M.H."/>
        </authorList>
    </citation>
    <scope>NUCLEOTIDE SEQUENCE</scope>
    <source>
        <strain evidence="1">20211129_DDA</strain>
        <tissue evidence="1">Liver</tissue>
    </source>
</reference>
<sequence>MTSRMDRQDGRVAARRICWSSGFTCRLVLPQRWLWIFWVSPPAFLRKGEITHDFRGVVSSVPQKRRNNPGWLGQLGQISGNIPYCQSCL</sequence>
<accession>A0AAV7R7W1</accession>
<evidence type="ECO:0000313" key="1">
    <source>
        <dbReference type="EMBL" id="KAJ1148359.1"/>
    </source>
</evidence>
<evidence type="ECO:0000313" key="2">
    <source>
        <dbReference type="Proteomes" id="UP001066276"/>
    </source>
</evidence>
<name>A0AAV7R7W1_PLEWA</name>
<dbReference type="EMBL" id="JANPWB010000009">
    <property type="protein sequence ID" value="KAJ1148359.1"/>
    <property type="molecule type" value="Genomic_DNA"/>
</dbReference>
<dbReference type="Proteomes" id="UP001066276">
    <property type="component" value="Chromosome 5"/>
</dbReference>